<dbReference type="GO" id="GO:0046872">
    <property type="term" value="F:metal ion binding"/>
    <property type="evidence" value="ECO:0007669"/>
    <property type="project" value="UniProtKB-KW"/>
</dbReference>
<dbReference type="Gene3D" id="3.40.640.10">
    <property type="entry name" value="Type I PLP-dependent aspartate aminotransferase-like (Major domain)"/>
    <property type="match status" value="1"/>
</dbReference>
<evidence type="ECO:0000256" key="3">
    <source>
        <dbReference type="ARBA" id="ARBA00022723"/>
    </source>
</evidence>
<comment type="cofactor">
    <cofactor evidence="1 7">
        <name>pyridoxal 5'-phosphate</name>
        <dbReference type="ChEBI" id="CHEBI:597326"/>
    </cofactor>
</comment>
<evidence type="ECO:0000256" key="4">
    <source>
        <dbReference type="ARBA" id="ARBA00022898"/>
    </source>
</evidence>
<dbReference type="InterPro" id="IPR015424">
    <property type="entry name" value="PyrdxlP-dep_Trfase"/>
</dbReference>
<dbReference type="InterPro" id="IPR015422">
    <property type="entry name" value="PyrdxlP-dep_Trfase_small"/>
</dbReference>
<dbReference type="PROSITE" id="PS00595">
    <property type="entry name" value="AA_TRANSFER_CLASS_5"/>
    <property type="match status" value="1"/>
</dbReference>
<name>A0A1F6G928_9PROT</name>
<dbReference type="Proteomes" id="UP000178449">
    <property type="component" value="Unassembled WGS sequence"/>
</dbReference>
<dbReference type="PIRSF" id="PIRSF005572">
    <property type="entry name" value="NifS"/>
    <property type="match status" value="1"/>
</dbReference>
<feature type="domain" description="Aminotransferase class V" evidence="8">
    <location>
        <begin position="3"/>
        <end position="356"/>
    </location>
</feature>
<dbReference type="STRING" id="1817772.A2527_05390"/>
<dbReference type="SUPFAM" id="SSF53383">
    <property type="entry name" value="PLP-dependent transferases"/>
    <property type="match status" value="1"/>
</dbReference>
<gene>
    <name evidence="9" type="ORF">A2527_05390</name>
</gene>
<dbReference type="Gene3D" id="3.90.1150.10">
    <property type="entry name" value="Aspartate Aminotransferase, domain 1"/>
    <property type="match status" value="1"/>
</dbReference>
<evidence type="ECO:0000313" key="10">
    <source>
        <dbReference type="Proteomes" id="UP000178449"/>
    </source>
</evidence>
<evidence type="ECO:0000313" key="9">
    <source>
        <dbReference type="EMBL" id="OGG94620.1"/>
    </source>
</evidence>
<keyword evidence="4" id="KW-0663">Pyridoxal phosphate</keyword>
<keyword evidence="5" id="KW-0408">Iron</keyword>
<dbReference type="AlphaFoldDB" id="A0A1F6G928"/>
<dbReference type="Gene3D" id="1.10.260.50">
    <property type="match status" value="1"/>
</dbReference>
<dbReference type="GO" id="GO:0051536">
    <property type="term" value="F:iron-sulfur cluster binding"/>
    <property type="evidence" value="ECO:0007669"/>
    <property type="project" value="UniProtKB-KW"/>
</dbReference>
<comment type="caution">
    <text evidence="9">The sequence shown here is derived from an EMBL/GenBank/DDBJ whole genome shotgun (WGS) entry which is preliminary data.</text>
</comment>
<dbReference type="InterPro" id="IPR015421">
    <property type="entry name" value="PyrdxlP-dep_Trfase_major"/>
</dbReference>
<comment type="similarity">
    <text evidence="2">Belongs to the class-V pyridoxal-phosphate-dependent aminotransferase family. NifS/IscS subfamily.</text>
</comment>
<evidence type="ECO:0000259" key="8">
    <source>
        <dbReference type="Pfam" id="PF00266"/>
    </source>
</evidence>
<protein>
    <recommendedName>
        <fullName evidence="8">Aminotransferase class V domain-containing protein</fullName>
    </recommendedName>
</protein>
<evidence type="ECO:0000256" key="6">
    <source>
        <dbReference type="ARBA" id="ARBA00023014"/>
    </source>
</evidence>
<accession>A0A1F6G928</accession>
<sequence length="378" mass="40448">MLYLDSAATTRPRPEVVELVAEFLRSPAGNPSSVHPAGMLKRKQLQEAREQLALLLGVPLEGVTFTSGGTESINLAIKGVLFNRGKIKGQLVTSPLEHKAVTETASWFESLGGKVEWVRIDPKTGQVDQNHLSELVGPQTGLVSIQQVNSETGIIQDLPGVAKIIKTKNPACWFHVDGVQGFGKLPLALRETGIDLYSISGHKIGGLTGAGALIQTQRIALEAQLSGGGQEGGRRAGTENLVSILALAKAAQLTFSERLANGSQVENWGRTFIAALSNELPVQLAGSDAVRSPYLFTLLFDKILGEVLLHHLAQKGIYLSQGSACQARSKQLSPSLKALGLKDEQIRSSLRISLAPAELTHSPIEVAQQFIEVIKKLG</sequence>
<dbReference type="Pfam" id="PF00266">
    <property type="entry name" value="Aminotran_5"/>
    <property type="match status" value="1"/>
</dbReference>
<dbReference type="InterPro" id="IPR020578">
    <property type="entry name" value="Aminotrans_V_PyrdxlP_BS"/>
</dbReference>
<organism evidence="9 10">
    <name type="scientific">Candidatus Lambdaproteobacteria bacterium RIFOXYD2_FULL_50_16</name>
    <dbReference type="NCBI Taxonomy" id="1817772"/>
    <lineage>
        <taxon>Bacteria</taxon>
        <taxon>Pseudomonadati</taxon>
        <taxon>Pseudomonadota</taxon>
        <taxon>Candidatus Lambdaproteobacteria</taxon>
    </lineage>
</organism>
<keyword evidence="6" id="KW-0411">Iron-sulfur</keyword>
<evidence type="ECO:0000256" key="7">
    <source>
        <dbReference type="RuleBase" id="RU004504"/>
    </source>
</evidence>
<keyword evidence="3" id="KW-0479">Metal-binding</keyword>
<evidence type="ECO:0000256" key="2">
    <source>
        <dbReference type="ARBA" id="ARBA00006490"/>
    </source>
</evidence>
<dbReference type="PANTHER" id="PTHR11601">
    <property type="entry name" value="CYSTEINE DESULFURYLASE FAMILY MEMBER"/>
    <property type="match status" value="1"/>
</dbReference>
<evidence type="ECO:0000256" key="5">
    <source>
        <dbReference type="ARBA" id="ARBA00023004"/>
    </source>
</evidence>
<dbReference type="InterPro" id="IPR016454">
    <property type="entry name" value="Cysteine_dSase"/>
</dbReference>
<proteinExistence type="inferred from homology"/>
<evidence type="ECO:0000256" key="1">
    <source>
        <dbReference type="ARBA" id="ARBA00001933"/>
    </source>
</evidence>
<reference evidence="9 10" key="1">
    <citation type="journal article" date="2016" name="Nat. Commun.">
        <title>Thousands of microbial genomes shed light on interconnected biogeochemical processes in an aquifer system.</title>
        <authorList>
            <person name="Anantharaman K."/>
            <person name="Brown C.T."/>
            <person name="Hug L.A."/>
            <person name="Sharon I."/>
            <person name="Castelle C.J."/>
            <person name="Probst A.J."/>
            <person name="Thomas B.C."/>
            <person name="Singh A."/>
            <person name="Wilkins M.J."/>
            <person name="Karaoz U."/>
            <person name="Brodie E.L."/>
            <person name="Williams K.H."/>
            <person name="Hubbard S.S."/>
            <person name="Banfield J.F."/>
        </authorList>
    </citation>
    <scope>NUCLEOTIDE SEQUENCE [LARGE SCALE GENOMIC DNA]</scope>
</reference>
<dbReference type="EMBL" id="MFNE01000036">
    <property type="protein sequence ID" value="OGG94620.1"/>
    <property type="molecule type" value="Genomic_DNA"/>
</dbReference>
<dbReference type="PANTHER" id="PTHR11601:SF50">
    <property type="entry name" value="CYSTEINE DESULFURASE ISCS 2-RELATED"/>
    <property type="match status" value="1"/>
</dbReference>
<dbReference type="InterPro" id="IPR000192">
    <property type="entry name" value="Aminotrans_V_dom"/>
</dbReference>